<protein>
    <submittedName>
        <fullName evidence="2">Uncharacterized protein</fullName>
    </submittedName>
</protein>
<sequence length="72" mass="8138">MTLNSWWSALGTDYQISLEVVNEEGDENQNNKVSRNSRVDTEGNPRNVSYRESNFLLLTPAPHDDGDGDIRV</sequence>
<evidence type="ECO:0000313" key="3">
    <source>
        <dbReference type="Proteomes" id="UP000078576"/>
    </source>
</evidence>
<evidence type="ECO:0000256" key="1">
    <source>
        <dbReference type="SAM" id="MobiDB-lite"/>
    </source>
</evidence>
<dbReference type="Proteomes" id="UP000078576">
    <property type="component" value="Unassembled WGS sequence"/>
</dbReference>
<name>A0A194VB78_CYTMA</name>
<keyword evidence="3" id="KW-1185">Reference proteome</keyword>
<accession>A0A194VB78</accession>
<dbReference type="AlphaFoldDB" id="A0A194VB78"/>
<evidence type="ECO:0000313" key="2">
    <source>
        <dbReference type="EMBL" id="KUI61282.1"/>
    </source>
</evidence>
<gene>
    <name evidence="2" type="ORF">VP1G_11232</name>
</gene>
<proteinExistence type="predicted"/>
<organism evidence="2 3">
    <name type="scientific">Cytospora mali</name>
    <name type="common">Apple Valsa canker fungus</name>
    <name type="synonym">Valsa mali</name>
    <dbReference type="NCBI Taxonomy" id="578113"/>
    <lineage>
        <taxon>Eukaryota</taxon>
        <taxon>Fungi</taxon>
        <taxon>Dikarya</taxon>
        <taxon>Ascomycota</taxon>
        <taxon>Pezizomycotina</taxon>
        <taxon>Sordariomycetes</taxon>
        <taxon>Sordariomycetidae</taxon>
        <taxon>Diaporthales</taxon>
        <taxon>Cytosporaceae</taxon>
        <taxon>Cytospora</taxon>
    </lineage>
</organism>
<reference evidence="3" key="1">
    <citation type="submission" date="2014-12" db="EMBL/GenBank/DDBJ databases">
        <title>Genome Sequence of Valsa Canker Pathogens Uncovers a Specific Adaption of Colonization on Woody Bark.</title>
        <authorList>
            <person name="Yin Z."/>
            <person name="Liu H."/>
            <person name="Gao X."/>
            <person name="Li Z."/>
            <person name="Song N."/>
            <person name="Ke X."/>
            <person name="Dai Q."/>
            <person name="Wu Y."/>
            <person name="Sun Y."/>
            <person name="Xu J.-R."/>
            <person name="Kang Z.K."/>
            <person name="Wang L."/>
            <person name="Huang L."/>
        </authorList>
    </citation>
    <scope>NUCLEOTIDE SEQUENCE [LARGE SCALE GENOMIC DNA]</scope>
    <source>
        <strain evidence="3">SXYL134</strain>
    </source>
</reference>
<feature type="region of interest" description="Disordered" evidence="1">
    <location>
        <begin position="22"/>
        <end position="51"/>
    </location>
</feature>
<dbReference type="EMBL" id="KN714772">
    <property type="protein sequence ID" value="KUI61282.1"/>
    <property type="molecule type" value="Genomic_DNA"/>
</dbReference>